<protein>
    <recommendedName>
        <fullName evidence="3">Sulfatase</fullName>
    </recommendedName>
</protein>
<dbReference type="Proteomes" id="UP000316855">
    <property type="component" value="Chromosome"/>
</dbReference>
<gene>
    <name evidence="1" type="ORF">Pan161_31400</name>
</gene>
<name>A0A517VEN4_9PLAN</name>
<organism evidence="1 2">
    <name type="scientific">Gimesia algae</name>
    <dbReference type="NCBI Taxonomy" id="2527971"/>
    <lineage>
        <taxon>Bacteria</taxon>
        <taxon>Pseudomonadati</taxon>
        <taxon>Planctomycetota</taxon>
        <taxon>Planctomycetia</taxon>
        <taxon>Planctomycetales</taxon>
        <taxon>Planctomycetaceae</taxon>
        <taxon>Gimesia</taxon>
    </lineage>
</organism>
<proteinExistence type="predicted"/>
<evidence type="ECO:0000313" key="1">
    <source>
        <dbReference type="EMBL" id="QDT91482.1"/>
    </source>
</evidence>
<keyword evidence="2" id="KW-1185">Reference proteome</keyword>
<evidence type="ECO:0008006" key="3">
    <source>
        <dbReference type="Google" id="ProtNLM"/>
    </source>
</evidence>
<dbReference type="InterPro" id="IPR010869">
    <property type="entry name" value="DUF1501"/>
</dbReference>
<dbReference type="EMBL" id="CP036343">
    <property type="protein sequence ID" value="QDT91482.1"/>
    <property type="molecule type" value="Genomic_DNA"/>
</dbReference>
<dbReference type="AlphaFoldDB" id="A0A517VEN4"/>
<evidence type="ECO:0000313" key="2">
    <source>
        <dbReference type="Proteomes" id="UP000316855"/>
    </source>
</evidence>
<dbReference type="Pfam" id="PF07394">
    <property type="entry name" value="DUF1501"/>
    <property type="match status" value="1"/>
</dbReference>
<sequence length="71" mass="7933">MVGAGVKKGFSYGQSDEFGFKTAINPTSVYDFNATILHLLGLDHEKLTYYHNGLERRLMFVHGEVIKDALA</sequence>
<reference evidence="1 2" key="1">
    <citation type="submission" date="2019-02" db="EMBL/GenBank/DDBJ databases">
        <title>Deep-cultivation of Planctomycetes and their phenomic and genomic characterization uncovers novel biology.</title>
        <authorList>
            <person name="Wiegand S."/>
            <person name="Jogler M."/>
            <person name="Boedeker C."/>
            <person name="Pinto D."/>
            <person name="Vollmers J."/>
            <person name="Rivas-Marin E."/>
            <person name="Kohn T."/>
            <person name="Peeters S.H."/>
            <person name="Heuer A."/>
            <person name="Rast P."/>
            <person name="Oberbeckmann S."/>
            <person name="Bunk B."/>
            <person name="Jeske O."/>
            <person name="Meyerdierks A."/>
            <person name="Storesund J.E."/>
            <person name="Kallscheuer N."/>
            <person name="Luecker S."/>
            <person name="Lage O.M."/>
            <person name="Pohl T."/>
            <person name="Merkel B.J."/>
            <person name="Hornburger P."/>
            <person name="Mueller R.-W."/>
            <person name="Bruemmer F."/>
            <person name="Labrenz M."/>
            <person name="Spormann A.M."/>
            <person name="Op den Camp H."/>
            <person name="Overmann J."/>
            <person name="Amann R."/>
            <person name="Jetten M.S.M."/>
            <person name="Mascher T."/>
            <person name="Medema M.H."/>
            <person name="Devos D.P."/>
            <person name="Kaster A.-K."/>
            <person name="Ovreas L."/>
            <person name="Rohde M."/>
            <person name="Galperin M.Y."/>
            <person name="Jogler C."/>
        </authorList>
    </citation>
    <scope>NUCLEOTIDE SEQUENCE [LARGE SCALE GENOMIC DNA]</scope>
    <source>
        <strain evidence="1 2">Pan161</strain>
    </source>
</reference>
<accession>A0A517VEN4</accession>
<dbReference type="KEGG" id="gax:Pan161_31400"/>